<keyword evidence="2" id="KW-0175">Coiled coil</keyword>
<dbReference type="Proteomes" id="UP000010408">
    <property type="component" value="Unassembled WGS sequence"/>
</dbReference>
<name>L1NAX0_9PORP</name>
<dbReference type="PATRIC" id="fig|1127696.3.peg.1272"/>
<dbReference type="SUPFAM" id="SSF51261">
    <property type="entry name" value="Duplicated hybrid motif"/>
    <property type="match status" value="1"/>
</dbReference>
<evidence type="ECO:0000256" key="2">
    <source>
        <dbReference type="SAM" id="Coils"/>
    </source>
</evidence>
<dbReference type="RefSeq" id="WP_005467492.1">
    <property type="nucleotide sequence ID" value="NZ_KB291032.1"/>
</dbReference>
<evidence type="ECO:0000256" key="3">
    <source>
        <dbReference type="SAM" id="MobiDB-lite"/>
    </source>
</evidence>
<feature type="domain" description="M23ase beta-sheet core" evidence="5">
    <location>
        <begin position="363"/>
        <end position="456"/>
    </location>
</feature>
<protein>
    <submittedName>
        <fullName evidence="6">Peptidase, M23 family</fullName>
    </submittedName>
</protein>
<dbReference type="AlphaFoldDB" id="L1NAX0"/>
<feature type="chain" id="PRO_5003954410" evidence="4">
    <location>
        <begin position="31"/>
        <end position="462"/>
    </location>
</feature>
<evidence type="ECO:0000256" key="1">
    <source>
        <dbReference type="ARBA" id="ARBA00022729"/>
    </source>
</evidence>
<comment type="caution">
    <text evidence="6">The sequence shown here is derived from an EMBL/GenBank/DDBJ whole genome shotgun (WGS) entry which is preliminary data.</text>
</comment>
<dbReference type="CDD" id="cd12797">
    <property type="entry name" value="M23_peptidase"/>
    <property type="match status" value="1"/>
</dbReference>
<dbReference type="Gene3D" id="6.10.250.3150">
    <property type="match status" value="1"/>
</dbReference>
<evidence type="ECO:0000313" key="7">
    <source>
        <dbReference type="Proteomes" id="UP000010408"/>
    </source>
</evidence>
<dbReference type="Pfam" id="PF01551">
    <property type="entry name" value="Peptidase_M23"/>
    <property type="match status" value="1"/>
</dbReference>
<dbReference type="HOGENOM" id="CLU_029425_4_2_10"/>
<proteinExistence type="predicted"/>
<dbReference type="EMBL" id="AMEQ01000037">
    <property type="protein sequence ID" value="EKY00669.1"/>
    <property type="molecule type" value="Genomic_DNA"/>
</dbReference>
<evidence type="ECO:0000256" key="4">
    <source>
        <dbReference type="SAM" id="SignalP"/>
    </source>
</evidence>
<feature type="region of interest" description="Disordered" evidence="3">
    <location>
        <begin position="265"/>
        <end position="311"/>
    </location>
</feature>
<sequence length="462" mass="51497">MKSRIFLSIRFFCSFLGLCFLLTSPLVGEAQTKKSKALRRLEQERKELLKKIEASDKKLQQLRVSTKSSEQTLRAVQQQVAQRREVISLLGNEVSGLQARIDTLSGHIGRLRREESALLLRYQAALLQLQRVDTHIDPLIFILSSSSPNQARERQRFLSKYVKAVQQASQALRSTRSEIEVTKAEVGRTHSEKEQLLALREQEKRKLEKEEAVRATEVKSLKGQEKQVAQDLSRQRQRAEALDRQIQRQVEAEIAAAQKRAEELRKKQLAARVKTKPTPTPKGHKGSTPTTPTTPKTPPEEPADERRAATPGGYAMDASERALASSFAQNKGKLPAPIRGSYSLLRTFGVHQHSEHTRVQVSSSGVDYGVHGDSHAYAVFSGVVSRVFVVPGYGTALILRHGNYLTVYANLASLSVGQGARVKTGQALGSIATAPDGSGSRLLHFQLWHERTKLDPLSWVRR</sequence>
<feature type="signal peptide" evidence="4">
    <location>
        <begin position="1"/>
        <end position="30"/>
    </location>
</feature>
<evidence type="ECO:0000313" key="6">
    <source>
        <dbReference type="EMBL" id="EKY00669.1"/>
    </source>
</evidence>
<evidence type="ECO:0000259" key="5">
    <source>
        <dbReference type="Pfam" id="PF01551"/>
    </source>
</evidence>
<dbReference type="InterPro" id="IPR011055">
    <property type="entry name" value="Dup_hybrid_motif"/>
</dbReference>
<dbReference type="eggNOG" id="COG4942">
    <property type="taxonomic scope" value="Bacteria"/>
</dbReference>
<dbReference type="STRING" id="1127696.HMPREF9134_01406"/>
<reference evidence="6 7" key="1">
    <citation type="submission" date="2012-05" db="EMBL/GenBank/DDBJ databases">
        <authorList>
            <person name="Weinstock G."/>
            <person name="Sodergren E."/>
            <person name="Lobos E.A."/>
            <person name="Fulton L."/>
            <person name="Fulton R."/>
            <person name="Courtney L."/>
            <person name="Fronick C."/>
            <person name="O'Laughlin M."/>
            <person name="Godfrey J."/>
            <person name="Wilson R.M."/>
            <person name="Miner T."/>
            <person name="Farmer C."/>
            <person name="Delehaunty K."/>
            <person name="Cordes M."/>
            <person name="Minx P."/>
            <person name="Tomlinson C."/>
            <person name="Chen J."/>
            <person name="Wollam A."/>
            <person name="Pepin K.H."/>
            <person name="Bhonagiri V."/>
            <person name="Zhang X."/>
            <person name="Suruliraj S."/>
            <person name="Warren W."/>
            <person name="Mitreva M."/>
            <person name="Mardis E.R."/>
            <person name="Wilson R.K."/>
        </authorList>
    </citation>
    <scope>NUCLEOTIDE SEQUENCE [LARGE SCALE GENOMIC DNA]</scope>
    <source>
        <strain evidence="6 7">F0037</strain>
    </source>
</reference>
<gene>
    <name evidence="6" type="ORF">HMPREF9134_01406</name>
</gene>
<dbReference type="PANTHER" id="PTHR21666:SF289">
    <property type="entry name" value="L-ALA--D-GLU ENDOPEPTIDASE"/>
    <property type="match status" value="1"/>
</dbReference>
<feature type="coiled-coil region" evidence="2">
    <location>
        <begin position="27"/>
        <end position="65"/>
    </location>
</feature>
<organism evidence="6 7">
    <name type="scientific">Porphyromonas catoniae F0037</name>
    <dbReference type="NCBI Taxonomy" id="1127696"/>
    <lineage>
        <taxon>Bacteria</taxon>
        <taxon>Pseudomonadati</taxon>
        <taxon>Bacteroidota</taxon>
        <taxon>Bacteroidia</taxon>
        <taxon>Bacteroidales</taxon>
        <taxon>Porphyromonadaceae</taxon>
        <taxon>Porphyromonas</taxon>
    </lineage>
</organism>
<dbReference type="InterPro" id="IPR016047">
    <property type="entry name" value="M23ase_b-sheet_dom"/>
</dbReference>
<dbReference type="InterPro" id="IPR050570">
    <property type="entry name" value="Cell_wall_metabolism_enzyme"/>
</dbReference>
<dbReference type="Gene3D" id="2.70.70.10">
    <property type="entry name" value="Glucose Permease (Domain IIA)"/>
    <property type="match status" value="1"/>
</dbReference>
<dbReference type="GO" id="GO:0004222">
    <property type="term" value="F:metalloendopeptidase activity"/>
    <property type="evidence" value="ECO:0007669"/>
    <property type="project" value="TreeGrafter"/>
</dbReference>
<dbReference type="PANTHER" id="PTHR21666">
    <property type="entry name" value="PEPTIDASE-RELATED"/>
    <property type="match status" value="1"/>
</dbReference>
<accession>L1NAX0</accession>
<keyword evidence="1 4" id="KW-0732">Signal</keyword>